<comment type="catalytic activity">
    <reaction evidence="2">
        <text>urea + 2 H2O + H(+) = hydrogencarbonate + 2 NH4(+)</text>
        <dbReference type="Rhea" id="RHEA:20557"/>
        <dbReference type="ChEBI" id="CHEBI:15377"/>
        <dbReference type="ChEBI" id="CHEBI:15378"/>
        <dbReference type="ChEBI" id="CHEBI:16199"/>
        <dbReference type="ChEBI" id="CHEBI:17544"/>
        <dbReference type="ChEBI" id="CHEBI:28938"/>
        <dbReference type="EC" id="3.5.1.5"/>
    </reaction>
</comment>
<evidence type="ECO:0000256" key="3">
    <source>
        <dbReference type="SAM" id="MobiDB-lite"/>
    </source>
</evidence>
<reference evidence="4" key="2">
    <citation type="submission" date="2023-01" db="EMBL/GenBank/DDBJ databases">
        <authorList>
            <person name="Sun Q."/>
            <person name="Evtushenko L."/>
        </authorList>
    </citation>
    <scope>NUCLEOTIDE SEQUENCE</scope>
    <source>
        <strain evidence="4">VKM Ac-2007</strain>
    </source>
</reference>
<evidence type="ECO:0000256" key="1">
    <source>
        <dbReference type="ARBA" id="ARBA00022801"/>
    </source>
</evidence>
<keyword evidence="1" id="KW-0378">Hydrolase</keyword>
<accession>A0A9W6I358</accession>
<evidence type="ECO:0008006" key="6">
    <source>
        <dbReference type="Google" id="ProtNLM"/>
    </source>
</evidence>
<dbReference type="PANTHER" id="PTHR33569">
    <property type="entry name" value="UREASE"/>
    <property type="match status" value="1"/>
</dbReference>
<name>A0A9W6I358_9ACTN</name>
<dbReference type="Pfam" id="PF00699">
    <property type="entry name" value="Urease_beta"/>
    <property type="match status" value="1"/>
</dbReference>
<comment type="caution">
    <text evidence="4">The sequence shown here is derived from an EMBL/GenBank/DDBJ whole genome shotgun (WGS) entry which is preliminary data.</text>
</comment>
<sequence length="237" mass="24873">MPRKMRDHESLPHHERYIYGEGDIEINRGRRKASLTVRNTGDRAVQICSHYHFFEVNPAISFDRDAAYGMHLDLPAGNAIRIEPGDTREVDLVEYGGGHRVYGFSGLVDGSVRAGMTRRVALERMDILGFLDTRGEEKQSTNGEARKAPQKKASTARKTAAAPGGKAASSRTTSKAAASSGTTSKAASSRASSAKATSGRTASGRASSGRASSGRAAADKAASGTTASGKASSGKKG</sequence>
<gene>
    <name evidence="4" type="ORF">GCM10017600_35210</name>
</gene>
<evidence type="ECO:0000313" key="5">
    <source>
        <dbReference type="Proteomes" id="UP001143474"/>
    </source>
</evidence>
<dbReference type="InterPro" id="IPR002019">
    <property type="entry name" value="Urease_beta-like"/>
</dbReference>
<dbReference type="GO" id="GO:0035550">
    <property type="term" value="C:urease complex"/>
    <property type="evidence" value="ECO:0007669"/>
    <property type="project" value="InterPro"/>
</dbReference>
<dbReference type="InterPro" id="IPR036461">
    <property type="entry name" value="Urease_betasu_sf"/>
</dbReference>
<keyword evidence="5" id="KW-1185">Reference proteome</keyword>
<dbReference type="InterPro" id="IPR050069">
    <property type="entry name" value="Urease_subunit"/>
</dbReference>
<dbReference type="PANTHER" id="PTHR33569:SF1">
    <property type="entry name" value="UREASE"/>
    <property type="match status" value="1"/>
</dbReference>
<dbReference type="NCBIfam" id="TIGR00192">
    <property type="entry name" value="urease_beta"/>
    <property type="match status" value="1"/>
</dbReference>
<dbReference type="Gene3D" id="2.10.150.10">
    <property type="entry name" value="Urease, beta subunit"/>
    <property type="match status" value="1"/>
</dbReference>
<protein>
    <recommendedName>
        <fullName evidence="6">Urease subunit beta</fullName>
    </recommendedName>
</protein>
<proteinExistence type="predicted"/>
<dbReference type="EMBL" id="BSEV01000007">
    <property type="protein sequence ID" value="GLK10115.1"/>
    <property type="molecule type" value="Genomic_DNA"/>
</dbReference>
<feature type="region of interest" description="Disordered" evidence="3">
    <location>
        <begin position="133"/>
        <end position="237"/>
    </location>
</feature>
<evidence type="ECO:0000256" key="2">
    <source>
        <dbReference type="ARBA" id="ARBA00047778"/>
    </source>
</evidence>
<dbReference type="CDD" id="cd00407">
    <property type="entry name" value="Urease_beta"/>
    <property type="match status" value="1"/>
</dbReference>
<dbReference type="Proteomes" id="UP001143474">
    <property type="component" value="Unassembled WGS sequence"/>
</dbReference>
<dbReference type="RefSeq" id="WP_271218560.1">
    <property type="nucleotide sequence ID" value="NZ_BAAAVD010000042.1"/>
</dbReference>
<reference evidence="4" key="1">
    <citation type="journal article" date="2014" name="Int. J. Syst. Evol. Microbiol.">
        <title>Complete genome sequence of Corynebacterium casei LMG S-19264T (=DSM 44701T), isolated from a smear-ripened cheese.</title>
        <authorList>
            <consortium name="US DOE Joint Genome Institute (JGI-PGF)"/>
            <person name="Walter F."/>
            <person name="Albersmeier A."/>
            <person name="Kalinowski J."/>
            <person name="Ruckert C."/>
        </authorList>
    </citation>
    <scope>NUCLEOTIDE SEQUENCE</scope>
    <source>
        <strain evidence="4">VKM Ac-2007</strain>
    </source>
</reference>
<dbReference type="SUPFAM" id="SSF51278">
    <property type="entry name" value="Urease, beta-subunit"/>
    <property type="match status" value="1"/>
</dbReference>
<dbReference type="GO" id="GO:0043419">
    <property type="term" value="P:urea catabolic process"/>
    <property type="evidence" value="ECO:0007669"/>
    <property type="project" value="InterPro"/>
</dbReference>
<feature type="compositionally biased region" description="Low complexity" evidence="3">
    <location>
        <begin position="151"/>
        <end position="237"/>
    </location>
</feature>
<evidence type="ECO:0000313" key="4">
    <source>
        <dbReference type="EMBL" id="GLK10115.1"/>
    </source>
</evidence>
<dbReference type="AlphaFoldDB" id="A0A9W6I358"/>
<dbReference type="NCBIfam" id="NF009682">
    <property type="entry name" value="PRK13203.1"/>
    <property type="match status" value="1"/>
</dbReference>
<feature type="compositionally biased region" description="Basic and acidic residues" evidence="3">
    <location>
        <begin position="133"/>
        <end position="147"/>
    </location>
</feature>
<organism evidence="4 5">
    <name type="scientific">Streptosporangium carneum</name>
    <dbReference type="NCBI Taxonomy" id="47481"/>
    <lineage>
        <taxon>Bacteria</taxon>
        <taxon>Bacillati</taxon>
        <taxon>Actinomycetota</taxon>
        <taxon>Actinomycetes</taxon>
        <taxon>Streptosporangiales</taxon>
        <taxon>Streptosporangiaceae</taxon>
        <taxon>Streptosporangium</taxon>
    </lineage>
</organism>
<dbReference type="GO" id="GO:0009039">
    <property type="term" value="F:urease activity"/>
    <property type="evidence" value="ECO:0007669"/>
    <property type="project" value="UniProtKB-EC"/>
</dbReference>